<dbReference type="EMBL" id="JAVDTT010000002">
    <property type="protein sequence ID" value="MDR6841202.1"/>
    <property type="molecule type" value="Genomic_DNA"/>
</dbReference>
<organism evidence="1 2">
    <name type="scientific">Pseudoxanthomonas sacheonensis</name>
    <dbReference type="NCBI Taxonomy" id="443615"/>
    <lineage>
        <taxon>Bacteria</taxon>
        <taxon>Pseudomonadati</taxon>
        <taxon>Pseudomonadota</taxon>
        <taxon>Gammaproteobacteria</taxon>
        <taxon>Lysobacterales</taxon>
        <taxon>Lysobacteraceae</taxon>
        <taxon>Pseudoxanthomonas</taxon>
    </lineage>
</organism>
<dbReference type="RefSeq" id="WP_310091779.1">
    <property type="nucleotide sequence ID" value="NZ_JAVDTT010000002.1"/>
</dbReference>
<evidence type="ECO:0000313" key="1">
    <source>
        <dbReference type="EMBL" id="MDR6841202.1"/>
    </source>
</evidence>
<evidence type="ECO:0000313" key="2">
    <source>
        <dbReference type="Proteomes" id="UP001254759"/>
    </source>
</evidence>
<comment type="caution">
    <text evidence="1">The sequence shown here is derived from an EMBL/GenBank/DDBJ whole genome shotgun (WGS) entry which is preliminary data.</text>
</comment>
<name>A0ABU1RR03_9GAMM</name>
<proteinExistence type="predicted"/>
<reference evidence="1 2" key="1">
    <citation type="submission" date="2023-07" db="EMBL/GenBank/DDBJ databases">
        <title>Sorghum-associated microbial communities from plants grown in Nebraska, USA.</title>
        <authorList>
            <person name="Schachtman D."/>
        </authorList>
    </citation>
    <scope>NUCLEOTIDE SEQUENCE [LARGE SCALE GENOMIC DNA]</scope>
    <source>
        <strain evidence="1 2">BE107</strain>
    </source>
</reference>
<keyword evidence="2" id="KW-1185">Reference proteome</keyword>
<dbReference type="Proteomes" id="UP001254759">
    <property type="component" value="Unassembled WGS sequence"/>
</dbReference>
<gene>
    <name evidence="1" type="ORF">J2W94_001487</name>
</gene>
<protein>
    <recommendedName>
        <fullName evidence="3">DUF1579 domain-containing protein</fullName>
    </recommendedName>
</protein>
<evidence type="ECO:0008006" key="3">
    <source>
        <dbReference type="Google" id="ProtNLM"/>
    </source>
</evidence>
<sequence>MADSNNHRAAELPLTPHPTMKRLAHLLGTWKNEGLVPGTSTYRMGLGGHYLIQEFEATTPRGRKLSGIEYITWDGDTQSLRSHLMADDGSNFTYTHQVDDDGTCWTWFGDKDSDNFFKGKLSEDGRTITGRWQWPGGGFDVVSRRTGD</sequence>
<accession>A0ABU1RR03</accession>